<feature type="chain" id="PRO_5045826137" description="DUF2155 domain-containing protein" evidence="1">
    <location>
        <begin position="21"/>
        <end position="167"/>
    </location>
</feature>
<keyword evidence="1" id="KW-0732">Signal</keyword>
<gene>
    <name evidence="2" type="ORF">GCM10010923_05860</name>
</gene>
<dbReference type="EMBL" id="BMID01000001">
    <property type="protein sequence ID" value="GGA00156.1"/>
    <property type="molecule type" value="Genomic_DNA"/>
</dbReference>
<evidence type="ECO:0000313" key="3">
    <source>
        <dbReference type="Proteomes" id="UP000603317"/>
    </source>
</evidence>
<dbReference type="PROSITE" id="PS51257">
    <property type="entry name" value="PROKAR_LIPOPROTEIN"/>
    <property type="match status" value="1"/>
</dbReference>
<name>A0ABQ1F6M0_9SPHN</name>
<keyword evidence="3" id="KW-1185">Reference proteome</keyword>
<dbReference type="InterPro" id="IPR019225">
    <property type="entry name" value="DUF2155"/>
</dbReference>
<evidence type="ECO:0000256" key="1">
    <source>
        <dbReference type="SAM" id="SignalP"/>
    </source>
</evidence>
<sequence length="167" mass="18434">MRAAWSLPLLLALAACNQGAPEPEAEQTEIPDEIERAEAPPVEAADEIEGATPREERVATLGLLNKRNNLTQDIEIAPGESKRVDNVIVRLATCERTPPWERPAETGAFAQVFVNERGPDGGERAWRKVFTGWLFKNSPSLNVVEHPVYDVWVKDCAMSFPGETPDS</sequence>
<evidence type="ECO:0008006" key="4">
    <source>
        <dbReference type="Google" id="ProtNLM"/>
    </source>
</evidence>
<organism evidence="2 3">
    <name type="scientific">Blastomonas marina</name>
    <dbReference type="NCBI Taxonomy" id="1867408"/>
    <lineage>
        <taxon>Bacteria</taxon>
        <taxon>Pseudomonadati</taxon>
        <taxon>Pseudomonadota</taxon>
        <taxon>Alphaproteobacteria</taxon>
        <taxon>Sphingomonadales</taxon>
        <taxon>Sphingomonadaceae</taxon>
        <taxon>Blastomonas</taxon>
    </lineage>
</organism>
<dbReference type="RefSeq" id="WP_188643067.1">
    <property type="nucleotide sequence ID" value="NZ_BMID01000001.1"/>
</dbReference>
<dbReference type="Pfam" id="PF09923">
    <property type="entry name" value="DUF2155"/>
    <property type="match status" value="1"/>
</dbReference>
<reference evidence="3" key="1">
    <citation type="journal article" date="2019" name="Int. J. Syst. Evol. Microbiol.">
        <title>The Global Catalogue of Microorganisms (GCM) 10K type strain sequencing project: providing services to taxonomists for standard genome sequencing and annotation.</title>
        <authorList>
            <consortium name="The Broad Institute Genomics Platform"/>
            <consortium name="The Broad Institute Genome Sequencing Center for Infectious Disease"/>
            <person name="Wu L."/>
            <person name="Ma J."/>
        </authorList>
    </citation>
    <scope>NUCLEOTIDE SEQUENCE [LARGE SCALE GENOMIC DNA]</scope>
    <source>
        <strain evidence="3">CGMCC 1.15297</strain>
    </source>
</reference>
<feature type="signal peptide" evidence="1">
    <location>
        <begin position="1"/>
        <end position="20"/>
    </location>
</feature>
<dbReference type="Proteomes" id="UP000603317">
    <property type="component" value="Unassembled WGS sequence"/>
</dbReference>
<proteinExistence type="predicted"/>
<protein>
    <recommendedName>
        <fullName evidence="4">DUF2155 domain-containing protein</fullName>
    </recommendedName>
</protein>
<comment type="caution">
    <text evidence="2">The sequence shown here is derived from an EMBL/GenBank/DDBJ whole genome shotgun (WGS) entry which is preliminary data.</text>
</comment>
<evidence type="ECO:0000313" key="2">
    <source>
        <dbReference type="EMBL" id="GGA00156.1"/>
    </source>
</evidence>
<accession>A0ABQ1F6M0</accession>